<gene>
    <name evidence="1" type="ORF">GCM10010339_80420</name>
</gene>
<dbReference type="Proteomes" id="UP000655443">
    <property type="component" value="Unassembled WGS sequence"/>
</dbReference>
<evidence type="ECO:0000313" key="1">
    <source>
        <dbReference type="EMBL" id="GHE13450.1"/>
    </source>
</evidence>
<accession>A0A918YRK7</accession>
<dbReference type="AlphaFoldDB" id="A0A918YRK7"/>
<comment type="caution">
    <text evidence="1">The sequence shown here is derived from an EMBL/GenBank/DDBJ whole genome shotgun (WGS) entry which is preliminary data.</text>
</comment>
<reference evidence="1" key="1">
    <citation type="journal article" date="2014" name="Int. J. Syst. Evol. Microbiol.">
        <title>Complete genome sequence of Corynebacterium casei LMG S-19264T (=DSM 44701T), isolated from a smear-ripened cheese.</title>
        <authorList>
            <consortium name="US DOE Joint Genome Institute (JGI-PGF)"/>
            <person name="Walter F."/>
            <person name="Albersmeier A."/>
            <person name="Kalinowski J."/>
            <person name="Ruckert C."/>
        </authorList>
    </citation>
    <scope>NUCLEOTIDE SEQUENCE</scope>
    <source>
        <strain evidence="1">JCM 4714</strain>
    </source>
</reference>
<dbReference type="EMBL" id="BMVG01000041">
    <property type="protein sequence ID" value="GHE13450.1"/>
    <property type="molecule type" value="Genomic_DNA"/>
</dbReference>
<sequence length="112" mass="11749">MPSVSKLMSLTAMAAAAALLPPAADALLQKGIDVAVILNALRALHVDQATRPALTPAAEALIHRSAAEQTGPRRRQPCPDNSTTCALALQGLNAVLRLHFTQEGENYFSPAP</sequence>
<reference evidence="1" key="2">
    <citation type="submission" date="2020-09" db="EMBL/GenBank/DDBJ databases">
        <authorList>
            <person name="Sun Q."/>
            <person name="Ohkuma M."/>
        </authorList>
    </citation>
    <scope>NUCLEOTIDE SEQUENCE</scope>
    <source>
        <strain evidence="1">JCM 4714</strain>
    </source>
</reference>
<keyword evidence="2" id="KW-1185">Reference proteome</keyword>
<proteinExistence type="predicted"/>
<name>A0A918YRK7_9ACTN</name>
<evidence type="ECO:0000313" key="2">
    <source>
        <dbReference type="Proteomes" id="UP000655443"/>
    </source>
</evidence>
<organism evidence="1 2">
    <name type="scientific">Streptomyces alanosinicus</name>
    <dbReference type="NCBI Taxonomy" id="68171"/>
    <lineage>
        <taxon>Bacteria</taxon>
        <taxon>Bacillati</taxon>
        <taxon>Actinomycetota</taxon>
        <taxon>Actinomycetes</taxon>
        <taxon>Kitasatosporales</taxon>
        <taxon>Streptomycetaceae</taxon>
        <taxon>Streptomyces</taxon>
    </lineage>
</organism>
<protein>
    <submittedName>
        <fullName evidence="1">Uncharacterized protein</fullName>
    </submittedName>
</protein>